<reference evidence="4 5" key="2">
    <citation type="submission" date="2019-09" db="EMBL/GenBank/DDBJ databases">
        <title>Mesorhizobium sp. MaA-C15 isolated from Microcystis aeruginosa.</title>
        <authorList>
            <person name="Jeong S.E."/>
            <person name="Jin H.M."/>
            <person name="Jeon C.O."/>
        </authorList>
    </citation>
    <scope>NUCLEOTIDE SEQUENCE [LARGE SCALE GENOMIC DNA]</scope>
    <source>
        <strain evidence="4 5">MaA-C15</strain>
    </source>
</reference>
<feature type="signal peptide" evidence="2">
    <location>
        <begin position="1"/>
        <end position="21"/>
    </location>
</feature>
<evidence type="ECO:0000313" key="4">
    <source>
        <dbReference type="EMBL" id="TYR34919.1"/>
    </source>
</evidence>
<feature type="compositionally biased region" description="Low complexity" evidence="1">
    <location>
        <begin position="158"/>
        <end position="228"/>
    </location>
</feature>
<sequence>MIRNLLATTAIATLVATGAYAQTTTEPAPMAPTEQAAPQVKHAEGHLASNIIGQTVYSSSADDAENIGSVNDLVLSPEGDVEAIVVGVGGFLGLGQKNVALEYDLIEWTERDGNEWLVVQTNREALEALPDFDTAAYEPQAADAEVGNTTPATAEELAAAPAPAADDAAAPADDMAAAPADEAAPADDMAAAPAPTDEAAPADDMAAAPADEAAPADDMAAAPAEEPAMGTDETETSAIDRSTLTDVEETGLSADELIGTTVYGANDENVGSISDVILTGDNATDAVIIDVGGFLGIGSKSVAVDMDNLAFLSDADGNYYLYTQFTQEQLEAQPEYDEATFAENRDDQLIVVPAQ</sequence>
<gene>
    <name evidence="4" type="ORF">FY036_03615</name>
</gene>
<dbReference type="Pfam" id="PF05239">
    <property type="entry name" value="PRC"/>
    <property type="match status" value="2"/>
</dbReference>
<dbReference type="SUPFAM" id="SSF50346">
    <property type="entry name" value="PRC-barrel domain"/>
    <property type="match status" value="2"/>
</dbReference>
<name>A0A5D4H4G0_9HYPH</name>
<feature type="chain" id="PRO_5023067951" evidence="2">
    <location>
        <begin position="22"/>
        <end position="355"/>
    </location>
</feature>
<dbReference type="InterPro" id="IPR027275">
    <property type="entry name" value="PRC-brl_dom"/>
</dbReference>
<dbReference type="PANTHER" id="PTHR36505">
    <property type="entry name" value="BLR1072 PROTEIN"/>
    <property type="match status" value="1"/>
</dbReference>
<dbReference type="Gene3D" id="2.30.30.240">
    <property type="entry name" value="PRC-barrel domain"/>
    <property type="match status" value="2"/>
</dbReference>
<evidence type="ECO:0000256" key="1">
    <source>
        <dbReference type="SAM" id="MobiDB-lite"/>
    </source>
</evidence>
<dbReference type="OrthoDB" id="7876889at2"/>
<keyword evidence="2" id="KW-0732">Signal</keyword>
<evidence type="ECO:0000313" key="5">
    <source>
        <dbReference type="Proteomes" id="UP000323258"/>
    </source>
</evidence>
<accession>A0A5D4H4G0</accession>
<dbReference type="Proteomes" id="UP000323258">
    <property type="component" value="Unassembled WGS sequence"/>
</dbReference>
<proteinExistence type="predicted"/>
<feature type="domain" description="PRC-barrel" evidence="3">
    <location>
        <begin position="46"/>
        <end position="122"/>
    </location>
</feature>
<comment type="caution">
    <text evidence="4">The sequence shown here is derived from an EMBL/GenBank/DDBJ whole genome shotgun (WGS) entry which is preliminary data.</text>
</comment>
<feature type="domain" description="PRC-barrel" evidence="3">
    <location>
        <begin position="251"/>
        <end position="311"/>
    </location>
</feature>
<dbReference type="InterPro" id="IPR011033">
    <property type="entry name" value="PRC_barrel-like_sf"/>
</dbReference>
<keyword evidence="5" id="KW-1185">Reference proteome</keyword>
<organism evidence="4 5">
    <name type="scientific">Neoaquamicrobium microcysteis</name>
    <dbReference type="NCBI Taxonomy" id="2682781"/>
    <lineage>
        <taxon>Bacteria</taxon>
        <taxon>Pseudomonadati</taxon>
        <taxon>Pseudomonadota</taxon>
        <taxon>Alphaproteobacteria</taxon>
        <taxon>Hyphomicrobiales</taxon>
        <taxon>Phyllobacteriaceae</taxon>
        <taxon>Neoaquamicrobium</taxon>
    </lineage>
</organism>
<reference evidence="4 5" key="1">
    <citation type="submission" date="2019-08" db="EMBL/GenBank/DDBJ databases">
        <authorList>
            <person name="Seo Y.L."/>
        </authorList>
    </citation>
    <scope>NUCLEOTIDE SEQUENCE [LARGE SCALE GENOMIC DNA]</scope>
    <source>
        <strain evidence="4 5">MaA-C15</strain>
    </source>
</reference>
<protein>
    <submittedName>
        <fullName evidence="4">PRC-barrel domain containing protein</fullName>
    </submittedName>
</protein>
<evidence type="ECO:0000256" key="2">
    <source>
        <dbReference type="SAM" id="SignalP"/>
    </source>
</evidence>
<dbReference type="EMBL" id="VSZS01000054">
    <property type="protein sequence ID" value="TYR34919.1"/>
    <property type="molecule type" value="Genomic_DNA"/>
</dbReference>
<feature type="region of interest" description="Disordered" evidence="1">
    <location>
        <begin position="158"/>
        <end position="237"/>
    </location>
</feature>
<dbReference type="PANTHER" id="PTHR36505:SF1">
    <property type="entry name" value="BLR1072 PROTEIN"/>
    <property type="match status" value="1"/>
</dbReference>
<dbReference type="RefSeq" id="WP_148913336.1">
    <property type="nucleotide sequence ID" value="NZ_VSZS01000054.1"/>
</dbReference>
<dbReference type="AlphaFoldDB" id="A0A5D4H4G0"/>
<evidence type="ECO:0000259" key="3">
    <source>
        <dbReference type="Pfam" id="PF05239"/>
    </source>
</evidence>